<evidence type="ECO:0000256" key="1">
    <source>
        <dbReference type="ARBA" id="ARBA00022729"/>
    </source>
</evidence>
<dbReference type="Gene3D" id="2.40.50.200">
    <property type="entry name" value="Bacterial OB-fold"/>
    <property type="match status" value="1"/>
</dbReference>
<dbReference type="PANTHER" id="PTHR36571">
    <property type="entry name" value="PROTEIN YGIW"/>
    <property type="match status" value="1"/>
</dbReference>
<proteinExistence type="predicted"/>
<feature type="signal peptide" evidence="2">
    <location>
        <begin position="1"/>
        <end position="19"/>
    </location>
</feature>
<dbReference type="PANTHER" id="PTHR36571:SF1">
    <property type="entry name" value="PROTEIN YGIW"/>
    <property type="match status" value="1"/>
</dbReference>
<evidence type="ECO:0000256" key="2">
    <source>
        <dbReference type="SAM" id="SignalP"/>
    </source>
</evidence>
<evidence type="ECO:0000313" key="4">
    <source>
        <dbReference type="Proteomes" id="UP000778523"/>
    </source>
</evidence>
<gene>
    <name evidence="3" type="ORF">HJ583_002770</name>
</gene>
<accession>A0ABX2IDU5</accession>
<reference evidence="3 4" key="1">
    <citation type="submission" date="2020-06" db="EMBL/GenBank/DDBJ databases">
        <title>Draft genome of Uliginosibacterium sp. IMCC34675.</title>
        <authorList>
            <person name="Song J."/>
        </authorList>
    </citation>
    <scope>NUCLEOTIDE SEQUENCE [LARGE SCALE GENOMIC DNA]</scope>
    <source>
        <strain evidence="3 4">IMCC34675</strain>
    </source>
</reference>
<comment type="caution">
    <text evidence="3">The sequence shown here is derived from an EMBL/GenBank/DDBJ whole genome shotgun (WGS) entry which is preliminary data.</text>
</comment>
<evidence type="ECO:0000313" key="3">
    <source>
        <dbReference type="EMBL" id="NSL53938.1"/>
    </source>
</evidence>
<dbReference type="SUPFAM" id="SSF101756">
    <property type="entry name" value="Hypothetical protein YgiW"/>
    <property type="match status" value="1"/>
</dbReference>
<keyword evidence="4" id="KW-1185">Reference proteome</keyword>
<dbReference type="EMBL" id="JABCSC020000001">
    <property type="protein sequence ID" value="NSL53938.1"/>
    <property type="molecule type" value="Genomic_DNA"/>
</dbReference>
<dbReference type="Proteomes" id="UP000778523">
    <property type="component" value="Unassembled WGS sequence"/>
</dbReference>
<dbReference type="InterPro" id="IPR005220">
    <property type="entry name" value="CarO-like"/>
</dbReference>
<protein>
    <submittedName>
        <fullName evidence="3">NirD/YgiW/YdeI family stress tolerance protein</fullName>
    </submittedName>
</protein>
<dbReference type="Pfam" id="PF04076">
    <property type="entry name" value="BOF"/>
    <property type="match status" value="1"/>
</dbReference>
<organism evidence="3 4">
    <name type="scientific">Uliginosibacterium aquaticum</name>
    <dbReference type="NCBI Taxonomy" id="2731212"/>
    <lineage>
        <taxon>Bacteria</taxon>
        <taxon>Pseudomonadati</taxon>
        <taxon>Pseudomonadota</taxon>
        <taxon>Betaproteobacteria</taxon>
        <taxon>Rhodocyclales</taxon>
        <taxon>Zoogloeaceae</taxon>
        <taxon>Uliginosibacterium</taxon>
    </lineage>
</organism>
<feature type="chain" id="PRO_5045539734" evidence="2">
    <location>
        <begin position="20"/>
        <end position="115"/>
    </location>
</feature>
<dbReference type="NCBIfam" id="NF033674">
    <property type="entry name" value="stress_OB_fold"/>
    <property type="match status" value="1"/>
</dbReference>
<sequence length="115" mass="12669">MKSLFLATALTLACTAASAQYLGPNGAPATVKQLLDQAYDHDHVVLQGHITSRVAYDDLYQFTDGSATVLVKIDHKHWPLGLKIDDKTRVEIAGKYDREILGYSKIKVLSIRAVN</sequence>
<dbReference type="InterPro" id="IPR036700">
    <property type="entry name" value="BOBF_sf"/>
</dbReference>
<dbReference type="RefSeq" id="WP_170020274.1">
    <property type="nucleotide sequence ID" value="NZ_JABCSC020000001.1"/>
</dbReference>
<name>A0ABX2IDU5_9RHOO</name>
<keyword evidence="1 2" id="KW-0732">Signal</keyword>